<comment type="caution">
    <text evidence="3">The sequence shown here is derived from an EMBL/GenBank/DDBJ whole genome shotgun (WGS) entry which is preliminary data.</text>
</comment>
<feature type="transmembrane region" description="Helical" evidence="1">
    <location>
        <begin position="115"/>
        <end position="134"/>
    </location>
</feature>
<evidence type="ECO:0000256" key="1">
    <source>
        <dbReference type="SAM" id="Phobius"/>
    </source>
</evidence>
<dbReference type="AlphaFoldDB" id="A0A4R0GRZ1"/>
<dbReference type="InterPro" id="IPR055568">
    <property type="entry name" value="DUF7144"/>
</dbReference>
<feature type="transmembrane region" description="Helical" evidence="1">
    <location>
        <begin position="88"/>
        <end position="109"/>
    </location>
</feature>
<evidence type="ECO:0000259" key="2">
    <source>
        <dbReference type="Pfam" id="PF23636"/>
    </source>
</evidence>
<dbReference type="EMBL" id="SJJR01000001">
    <property type="protein sequence ID" value="TCC00437.1"/>
    <property type="molecule type" value="Genomic_DNA"/>
</dbReference>
<keyword evidence="1" id="KW-0472">Membrane</keyword>
<accession>A0A4R0GRZ1</accession>
<keyword evidence="1" id="KW-1133">Transmembrane helix</keyword>
<keyword evidence="4" id="KW-1185">Reference proteome</keyword>
<protein>
    <recommendedName>
        <fullName evidence="2">DUF7144 domain-containing protein</fullName>
    </recommendedName>
</protein>
<evidence type="ECO:0000313" key="4">
    <source>
        <dbReference type="Proteomes" id="UP000292274"/>
    </source>
</evidence>
<reference evidence="3 4" key="1">
    <citation type="submission" date="2019-02" db="EMBL/GenBank/DDBJ databases">
        <title>Jishengella sp. nov., isolated from a root of Zingiber montanum.</title>
        <authorList>
            <person name="Kuncharoen N."/>
            <person name="Kudo T."/>
            <person name="Masahiro Y."/>
            <person name="Ohkuma M."/>
            <person name="Tanasupawat S."/>
        </authorList>
    </citation>
    <scope>NUCLEOTIDE SEQUENCE [LARGE SCALE GENOMIC DNA]</scope>
    <source>
        <strain evidence="3 4">PLAI 1-1</strain>
    </source>
</reference>
<sequence>MDTKVGSHGPATERRTGDRRLLSGLCLGVAGAFDVVVAAYEIAVDPYVVVDEAGFHNLDVTGWTWLRLGVGVVMVLSALALTTGRRVVVLVAIGAGVAGIVTAALLFPFQPGTEAISLVLAAVAVWLLVGQARRRSPRQDQRRR</sequence>
<dbReference type="RefSeq" id="WP_131300007.1">
    <property type="nucleotide sequence ID" value="NZ_SJJR01000001.1"/>
</dbReference>
<dbReference type="Proteomes" id="UP000292274">
    <property type="component" value="Unassembled WGS sequence"/>
</dbReference>
<evidence type="ECO:0000313" key="3">
    <source>
        <dbReference type="EMBL" id="TCC00437.1"/>
    </source>
</evidence>
<name>A0A4R0GRZ1_9ACTN</name>
<dbReference type="OrthoDB" id="4482242at2"/>
<dbReference type="Pfam" id="PF23636">
    <property type="entry name" value="DUF7144"/>
    <property type="match status" value="1"/>
</dbReference>
<organism evidence="3 4">
    <name type="scientific">Micromonospora zingiberis</name>
    <dbReference type="NCBI Taxonomy" id="2053011"/>
    <lineage>
        <taxon>Bacteria</taxon>
        <taxon>Bacillati</taxon>
        <taxon>Actinomycetota</taxon>
        <taxon>Actinomycetes</taxon>
        <taxon>Micromonosporales</taxon>
        <taxon>Micromonosporaceae</taxon>
        <taxon>Micromonospora</taxon>
    </lineage>
</organism>
<gene>
    <name evidence="3" type="ORF">E0H26_01730</name>
</gene>
<proteinExistence type="predicted"/>
<feature type="transmembrane region" description="Helical" evidence="1">
    <location>
        <begin position="21"/>
        <end position="43"/>
    </location>
</feature>
<feature type="domain" description="DUF7144" evidence="2">
    <location>
        <begin position="22"/>
        <end position="131"/>
    </location>
</feature>
<feature type="transmembrane region" description="Helical" evidence="1">
    <location>
        <begin position="63"/>
        <end position="81"/>
    </location>
</feature>
<keyword evidence="1" id="KW-0812">Transmembrane</keyword>